<evidence type="ECO:0000256" key="3">
    <source>
        <dbReference type="ARBA" id="ARBA00004496"/>
    </source>
</evidence>
<dbReference type="GO" id="GO:0005634">
    <property type="term" value="C:nucleus"/>
    <property type="evidence" value="ECO:0007669"/>
    <property type="project" value="UniProtKB-SubCell"/>
</dbReference>
<dbReference type="CDD" id="cd03751">
    <property type="entry name" value="proteasome_alpha_type_3"/>
    <property type="match status" value="1"/>
</dbReference>
<dbReference type="FunFam" id="3.60.20.10:FF:000007">
    <property type="entry name" value="Proteasome subunit alpha type"/>
    <property type="match status" value="1"/>
</dbReference>
<protein>
    <recommendedName>
        <fullName evidence="8">Proteasome alpha-type subunits domain-containing protein</fullName>
    </recommendedName>
</protein>
<dbReference type="PROSITE" id="PS51475">
    <property type="entry name" value="PROTEASOME_ALPHA_2"/>
    <property type="match status" value="1"/>
</dbReference>
<dbReference type="InterPro" id="IPR023332">
    <property type="entry name" value="Proteasome_alpha-type"/>
</dbReference>
<dbReference type="EMBL" id="HBFD01002065">
    <property type="protein sequence ID" value="CAD8715338.1"/>
    <property type="molecule type" value="Transcribed_RNA"/>
</dbReference>
<dbReference type="GO" id="GO:0006511">
    <property type="term" value="P:ubiquitin-dependent protein catabolic process"/>
    <property type="evidence" value="ECO:0007669"/>
    <property type="project" value="InterPro"/>
</dbReference>
<accession>A0A7S0STY0</accession>
<comment type="subcellular location">
    <subcellularLocation>
        <location evidence="3">Cytoplasm</location>
    </subcellularLocation>
    <subcellularLocation>
        <location evidence="2">Nucleus</location>
    </subcellularLocation>
</comment>
<organism evidence="9">
    <name type="scientific">Chromulina nebulosa</name>
    <dbReference type="NCBI Taxonomy" id="96789"/>
    <lineage>
        <taxon>Eukaryota</taxon>
        <taxon>Sar</taxon>
        <taxon>Stramenopiles</taxon>
        <taxon>Ochrophyta</taxon>
        <taxon>Chrysophyceae</taxon>
        <taxon>Chromulinales</taxon>
        <taxon>Chromulinaceae</taxon>
        <taxon>Chromulina</taxon>
    </lineage>
</organism>
<proteinExistence type="inferred from homology"/>
<dbReference type="Pfam" id="PF10584">
    <property type="entry name" value="Proteasome_A_N"/>
    <property type="match status" value="1"/>
</dbReference>
<evidence type="ECO:0000259" key="8">
    <source>
        <dbReference type="SMART" id="SM00948"/>
    </source>
</evidence>
<dbReference type="Pfam" id="PF00227">
    <property type="entry name" value="Proteasome"/>
    <property type="match status" value="1"/>
</dbReference>
<keyword evidence="4" id="KW-0963">Cytoplasm</keyword>
<evidence type="ECO:0000313" key="9">
    <source>
        <dbReference type="EMBL" id="CAD8715338.1"/>
    </source>
</evidence>
<evidence type="ECO:0000256" key="7">
    <source>
        <dbReference type="PROSITE-ProRule" id="PRU00808"/>
    </source>
</evidence>
<evidence type="ECO:0000256" key="2">
    <source>
        <dbReference type="ARBA" id="ARBA00004123"/>
    </source>
</evidence>
<dbReference type="InterPro" id="IPR001353">
    <property type="entry name" value="Proteasome_sua/b"/>
</dbReference>
<dbReference type="Gene3D" id="3.60.20.10">
    <property type="entry name" value="Glutamine Phosphoribosylpyrophosphate, subunit 1, domain 1"/>
    <property type="match status" value="1"/>
</dbReference>
<feature type="domain" description="Proteasome alpha-type subunits" evidence="8">
    <location>
        <begin position="8"/>
        <end position="30"/>
    </location>
</feature>
<name>A0A7S0STY0_9STRA</name>
<dbReference type="GO" id="GO:0019773">
    <property type="term" value="C:proteasome core complex, alpha-subunit complex"/>
    <property type="evidence" value="ECO:0007669"/>
    <property type="project" value="UniProtKB-UniRule"/>
</dbReference>
<gene>
    <name evidence="9" type="ORF">CNEB1095_LOCUS1301</name>
</gene>
<comment type="function">
    <text evidence="1">The proteasome is a multicatalytic proteinase complex which is characterized by its ability to cleave peptides with Arg, Phe, Tyr, Leu, and Glu adjacent to the leaving group at neutral or slightly basic pH. The proteasome has an ATP-dependent proteolytic activity.</text>
</comment>
<dbReference type="SMART" id="SM00948">
    <property type="entry name" value="Proteasome_A_N"/>
    <property type="match status" value="1"/>
</dbReference>
<evidence type="ECO:0000256" key="5">
    <source>
        <dbReference type="ARBA" id="ARBA00022942"/>
    </source>
</evidence>
<dbReference type="GO" id="GO:0005737">
    <property type="term" value="C:cytoplasm"/>
    <property type="evidence" value="ECO:0007669"/>
    <property type="project" value="UniProtKB-SubCell"/>
</dbReference>
<keyword evidence="6" id="KW-0539">Nucleus</keyword>
<keyword evidence="5 7" id="KW-0647">Proteasome</keyword>
<dbReference type="InterPro" id="IPR000426">
    <property type="entry name" value="Proteasome_asu_N"/>
</dbReference>
<evidence type="ECO:0000256" key="6">
    <source>
        <dbReference type="ARBA" id="ARBA00023242"/>
    </source>
</evidence>
<comment type="similarity">
    <text evidence="7">Belongs to the peptidase T1A family.</text>
</comment>
<dbReference type="AlphaFoldDB" id="A0A7S0STY0"/>
<dbReference type="InterPro" id="IPR050115">
    <property type="entry name" value="Proteasome_alpha"/>
</dbReference>
<dbReference type="SUPFAM" id="SSF56235">
    <property type="entry name" value="N-terminal nucleophile aminohydrolases (Ntn hydrolases)"/>
    <property type="match status" value="1"/>
</dbReference>
<reference evidence="9" key="1">
    <citation type="submission" date="2021-01" db="EMBL/GenBank/DDBJ databases">
        <authorList>
            <person name="Corre E."/>
            <person name="Pelletier E."/>
            <person name="Niang G."/>
            <person name="Scheremetjew M."/>
            <person name="Finn R."/>
            <person name="Kale V."/>
            <person name="Holt S."/>
            <person name="Cochrane G."/>
            <person name="Meng A."/>
            <person name="Brown T."/>
            <person name="Cohen L."/>
        </authorList>
    </citation>
    <scope>NUCLEOTIDE SEQUENCE</scope>
    <source>
        <strain evidence="9">UTEXLB2642</strain>
    </source>
</reference>
<dbReference type="InterPro" id="IPR029055">
    <property type="entry name" value="Ntn_hydrolases_N"/>
</dbReference>
<dbReference type="PANTHER" id="PTHR11599">
    <property type="entry name" value="PROTEASOME SUBUNIT ALPHA/BETA"/>
    <property type="match status" value="1"/>
</dbReference>
<sequence>MSSTGAGYDYSCGTFSPDGRIYQVEYAQKAVESSGTAIGLKCKDGIVLAVEKPLISKMLVAGSNRRIFGVDSHAGIAITGYTADGRQLVHRAREEAKSYRESYGHKIVPSILSKRMSLYTHYFTTHGSLRPFGASALIAAYDEDLKTPELYLIEPSGLGFKYFGCTAGKGAQSAKTELEKILNKSAENGITCREAVKELAKIFYTIRDTSKDKPFELEFGWLCEESNWKHALIPSELLVDAEISAKNEPIPEVVEATQDIQTSMEI</sequence>
<evidence type="ECO:0000256" key="1">
    <source>
        <dbReference type="ARBA" id="ARBA00002000"/>
    </source>
</evidence>
<evidence type="ECO:0000256" key="4">
    <source>
        <dbReference type="ARBA" id="ARBA00022490"/>
    </source>
</evidence>